<dbReference type="InterPro" id="IPR005174">
    <property type="entry name" value="KIB1-4_b-propeller"/>
</dbReference>
<dbReference type="PANTHER" id="PTHR45560:SF4">
    <property type="entry name" value="OS04G0164500 PROTEIN"/>
    <property type="match status" value="1"/>
</dbReference>
<feature type="region of interest" description="Disordered" evidence="1">
    <location>
        <begin position="425"/>
        <end position="447"/>
    </location>
</feature>
<feature type="region of interest" description="Disordered" evidence="1">
    <location>
        <begin position="97"/>
        <end position="137"/>
    </location>
</feature>
<feature type="region of interest" description="Disordered" evidence="1">
    <location>
        <begin position="1"/>
        <end position="21"/>
    </location>
</feature>
<dbReference type="PANTHER" id="PTHR45560">
    <property type="entry name" value="OS04G0163150 PROTEIN-RELATED"/>
    <property type="match status" value="1"/>
</dbReference>
<feature type="compositionally biased region" description="Basic residues" evidence="1">
    <location>
        <begin position="1"/>
        <end position="16"/>
    </location>
</feature>
<dbReference type="AlphaFoldDB" id="A0ABC9D869"/>
<organism evidence="3 4">
    <name type="scientific">Urochloa decumbens</name>
    <dbReference type="NCBI Taxonomy" id="240449"/>
    <lineage>
        <taxon>Eukaryota</taxon>
        <taxon>Viridiplantae</taxon>
        <taxon>Streptophyta</taxon>
        <taxon>Embryophyta</taxon>
        <taxon>Tracheophyta</taxon>
        <taxon>Spermatophyta</taxon>
        <taxon>Magnoliopsida</taxon>
        <taxon>Liliopsida</taxon>
        <taxon>Poales</taxon>
        <taxon>Poaceae</taxon>
        <taxon>PACMAD clade</taxon>
        <taxon>Panicoideae</taxon>
        <taxon>Panicodae</taxon>
        <taxon>Paniceae</taxon>
        <taxon>Melinidinae</taxon>
        <taxon>Urochloa</taxon>
    </lineage>
</organism>
<dbReference type="Pfam" id="PF03478">
    <property type="entry name" value="Beta-prop_KIB1-4"/>
    <property type="match status" value="1"/>
</dbReference>
<feature type="domain" description="KIB1-4 beta-propeller" evidence="2">
    <location>
        <begin position="156"/>
        <end position="431"/>
    </location>
</feature>
<proteinExistence type="predicted"/>
<name>A0ABC9D869_9POAL</name>
<protein>
    <recommendedName>
        <fullName evidence="2">KIB1-4 beta-propeller domain-containing protein</fullName>
    </recommendedName>
</protein>
<sequence>MTSSSRLRRRRRRGQRNRQIDRAAAAVRAEGIEKGVVELLPAGVHAEIHRRLPFLHRMAFASLCTVTGHMLRPEAPWLILPGEALAAKEEKKTTASYYEEYSDQEPEEYKPMREPEEEDPDALVTGEEEKSTVLSMADRGSRAGYEASVRTSGLALLDRVIIGSTGGWLVTADEKGTLRMANPATGAQAALPAITTIPFLHSTGGGSWFVLDVEPFVRVRFGGALPPADDKDWGPFPPRTYTLTAAQMRLKFYRKVVLSSSPRPGSYAAMLIPERHIGAPAFATSEDGAWRMALSHAGIEDAIHHGGRFISVSYNGDIEAWRRDAATREYSSEAVAPRLAFGDGKHPRRKYLAASPDGRLMAVLKHTKEVELQEHGYGRNKVTRVVFEVRVLDAAAGRWVGADDIGDAALFVGINGTVCVKASEHQGVEEDDTRRAGEHQGVEEDDTRRGVQAGCVYFTDDEVGEACLRRSQGVTTVRYGYNEPDETELQATGVYSLREGKVTERIAEKSDKQLRWPPPAWFTPSFL</sequence>
<evidence type="ECO:0000313" key="4">
    <source>
        <dbReference type="Proteomes" id="UP001497457"/>
    </source>
</evidence>
<gene>
    <name evidence="3" type="ORF">URODEC1_LOCUS82789</name>
</gene>
<reference evidence="3" key="1">
    <citation type="submission" date="2024-10" db="EMBL/GenBank/DDBJ databases">
        <authorList>
            <person name="Ryan C."/>
        </authorList>
    </citation>
    <scope>NUCLEOTIDE SEQUENCE [LARGE SCALE GENOMIC DNA]</scope>
</reference>
<evidence type="ECO:0000256" key="1">
    <source>
        <dbReference type="SAM" id="MobiDB-lite"/>
    </source>
</evidence>
<dbReference type="Proteomes" id="UP001497457">
    <property type="component" value="Chromosome 31b"/>
</dbReference>
<dbReference type="EMBL" id="OZ075141">
    <property type="protein sequence ID" value="CAL5033714.1"/>
    <property type="molecule type" value="Genomic_DNA"/>
</dbReference>
<evidence type="ECO:0000259" key="2">
    <source>
        <dbReference type="Pfam" id="PF03478"/>
    </source>
</evidence>
<accession>A0ABC9D869</accession>
<keyword evidence="4" id="KW-1185">Reference proteome</keyword>
<evidence type="ECO:0000313" key="3">
    <source>
        <dbReference type="EMBL" id="CAL5033714.1"/>
    </source>
</evidence>